<evidence type="ECO:0000256" key="4">
    <source>
        <dbReference type="ARBA" id="ARBA00023187"/>
    </source>
</evidence>
<dbReference type="OrthoDB" id="5411533at2759"/>
<keyword evidence="9" id="KW-1185">Reference proteome</keyword>
<dbReference type="PANTHER" id="PTHR13288">
    <property type="entry name" value="SPLICING FACTOR 45 SPF45"/>
    <property type="match status" value="1"/>
</dbReference>
<gene>
    <name evidence="8" type="ORF">M427DRAFT_35630</name>
</gene>
<dbReference type="InterPro" id="IPR040052">
    <property type="entry name" value="RBM17"/>
</dbReference>
<dbReference type="STRING" id="1344416.A0A139A4F0"/>
<dbReference type="AlphaFoldDB" id="A0A139A4F0"/>
<comment type="subcellular location">
    <subcellularLocation>
        <location evidence="1">Nucleus</location>
    </subcellularLocation>
</comment>
<feature type="domain" description="RNA recognition motif" evidence="7">
    <location>
        <begin position="210"/>
        <end position="291"/>
    </location>
</feature>
<dbReference type="GO" id="GO:0003723">
    <property type="term" value="F:RNA binding"/>
    <property type="evidence" value="ECO:0007669"/>
    <property type="project" value="UniProtKB-KW"/>
</dbReference>
<dbReference type="InterPro" id="IPR012677">
    <property type="entry name" value="Nucleotide-bd_a/b_plait_sf"/>
</dbReference>
<dbReference type="EMBL" id="KQ965799">
    <property type="protein sequence ID" value="KXS11671.1"/>
    <property type="molecule type" value="Genomic_DNA"/>
</dbReference>
<dbReference type="GO" id="GO:0045292">
    <property type="term" value="P:mRNA cis splicing, via spliceosome"/>
    <property type="evidence" value="ECO:0007669"/>
    <property type="project" value="InterPro"/>
</dbReference>
<evidence type="ECO:0000313" key="9">
    <source>
        <dbReference type="Proteomes" id="UP000070544"/>
    </source>
</evidence>
<name>A0A139A4F0_GONPJ</name>
<keyword evidence="3" id="KW-0694">RNA-binding</keyword>
<evidence type="ECO:0000313" key="8">
    <source>
        <dbReference type="EMBL" id="KXS11671.1"/>
    </source>
</evidence>
<keyword evidence="5" id="KW-0539">Nucleus</keyword>
<evidence type="ECO:0000256" key="3">
    <source>
        <dbReference type="ARBA" id="ARBA00022884"/>
    </source>
</evidence>
<protein>
    <recommendedName>
        <fullName evidence="7">RNA recognition motif domain-containing protein</fullName>
    </recommendedName>
</protein>
<feature type="compositionally biased region" description="Basic and acidic residues" evidence="6">
    <location>
        <begin position="108"/>
        <end position="133"/>
    </location>
</feature>
<evidence type="ECO:0000256" key="5">
    <source>
        <dbReference type="ARBA" id="ARBA00023242"/>
    </source>
</evidence>
<dbReference type="SMART" id="SM00361">
    <property type="entry name" value="RRM_1"/>
    <property type="match status" value="1"/>
</dbReference>
<feature type="region of interest" description="Disordered" evidence="6">
    <location>
        <begin position="22"/>
        <end position="150"/>
    </location>
</feature>
<accession>A0A139A4F0</accession>
<evidence type="ECO:0000259" key="7">
    <source>
        <dbReference type="SMART" id="SM00361"/>
    </source>
</evidence>
<dbReference type="Proteomes" id="UP000070544">
    <property type="component" value="Unassembled WGS sequence"/>
</dbReference>
<dbReference type="InterPro" id="IPR035979">
    <property type="entry name" value="RBD_domain_sf"/>
</dbReference>
<keyword evidence="4" id="KW-0508">mRNA splicing</keyword>
<evidence type="ECO:0000256" key="2">
    <source>
        <dbReference type="ARBA" id="ARBA00022664"/>
    </source>
</evidence>
<dbReference type="GO" id="GO:0071011">
    <property type="term" value="C:precatalytic spliceosome"/>
    <property type="evidence" value="ECO:0007669"/>
    <property type="project" value="TreeGrafter"/>
</dbReference>
<evidence type="ECO:0000256" key="6">
    <source>
        <dbReference type="SAM" id="MobiDB-lite"/>
    </source>
</evidence>
<dbReference type="SUPFAM" id="SSF54928">
    <property type="entry name" value="RNA-binding domain, RBD"/>
    <property type="match status" value="1"/>
</dbReference>
<keyword evidence="2" id="KW-0507">mRNA processing</keyword>
<organism evidence="8 9">
    <name type="scientific">Gonapodya prolifera (strain JEL478)</name>
    <name type="common">Monoblepharis prolifera</name>
    <dbReference type="NCBI Taxonomy" id="1344416"/>
    <lineage>
        <taxon>Eukaryota</taxon>
        <taxon>Fungi</taxon>
        <taxon>Fungi incertae sedis</taxon>
        <taxon>Chytridiomycota</taxon>
        <taxon>Chytridiomycota incertae sedis</taxon>
        <taxon>Monoblepharidomycetes</taxon>
        <taxon>Monoblepharidales</taxon>
        <taxon>Gonapodyaceae</taxon>
        <taxon>Gonapodya</taxon>
    </lineage>
</organism>
<dbReference type="Gene3D" id="3.30.70.330">
    <property type="match status" value="1"/>
</dbReference>
<dbReference type="FunFam" id="3.30.70.330:FF:000382">
    <property type="entry name" value="G-patch domain-containing protein"/>
    <property type="match status" value="1"/>
</dbReference>
<proteinExistence type="predicted"/>
<dbReference type="Pfam" id="PF00076">
    <property type="entry name" value="RRM_1"/>
    <property type="match status" value="1"/>
</dbReference>
<evidence type="ECO:0000256" key="1">
    <source>
        <dbReference type="ARBA" id="ARBA00004123"/>
    </source>
</evidence>
<reference evidence="8 9" key="1">
    <citation type="journal article" date="2015" name="Genome Biol. Evol.">
        <title>Phylogenomic analyses indicate that early fungi evolved digesting cell walls of algal ancestors of land plants.</title>
        <authorList>
            <person name="Chang Y."/>
            <person name="Wang S."/>
            <person name="Sekimoto S."/>
            <person name="Aerts A.L."/>
            <person name="Choi C."/>
            <person name="Clum A."/>
            <person name="LaButti K.M."/>
            <person name="Lindquist E.A."/>
            <person name="Yee Ngan C."/>
            <person name="Ohm R.A."/>
            <person name="Salamov A.A."/>
            <person name="Grigoriev I.V."/>
            <person name="Spatafora J.W."/>
            <person name="Berbee M.L."/>
        </authorList>
    </citation>
    <scope>NUCLEOTIDE SEQUENCE [LARGE SCALE GENOMIC DNA]</scope>
    <source>
        <strain evidence="8 9">JEL478</strain>
    </source>
</reference>
<dbReference type="InterPro" id="IPR000504">
    <property type="entry name" value="RRM_dom"/>
</dbReference>
<dbReference type="InterPro" id="IPR003954">
    <property type="entry name" value="RRM_euk-type"/>
</dbReference>
<dbReference type="OMA" id="KMEYRRR"/>
<dbReference type="PANTHER" id="PTHR13288:SF8">
    <property type="entry name" value="SPLICING FACTOR 45"/>
    <property type="match status" value="1"/>
</dbReference>
<sequence>MDLKKPISGAWSASTSFLEQAVKRKKAEVKRPPPSRPTASLLPSFQPLPATSRDVNENPQTSAIPQPSFPPASIFTTSPTVSDIPREKGGKRKRGKKVPQFQVDEEYDPARPNDFDTMKMEYRRRKEEEKQRLLAEALRGPGTASPTSVAVDAESGEEAFLRRGRLSQPEAPYNAIDLDVSGEDAYLRRGQLSFGGAPPESHDGATATTVVLLKNMVGPGQVDDHLHEDVAEEAEKFGKVERCLVFEVPGGNTPPEEAVRVFVKFSNLDGAKKAKAAFDGRFFGGRPVSATYYPVRKFDALDLAPSEDET</sequence>